<dbReference type="InterPro" id="IPR052935">
    <property type="entry name" value="Mg2+_PAP"/>
</dbReference>
<accession>A0A1H3KUT8</accession>
<evidence type="ECO:0000313" key="3">
    <source>
        <dbReference type="Proteomes" id="UP000199663"/>
    </source>
</evidence>
<dbReference type="Proteomes" id="UP000199663">
    <property type="component" value="Unassembled WGS sequence"/>
</dbReference>
<name>A0A1H3KUT8_9BACT</name>
<dbReference type="InterPro" id="IPR019236">
    <property type="entry name" value="APP1_cat"/>
</dbReference>
<evidence type="ECO:0000259" key="1">
    <source>
        <dbReference type="Pfam" id="PF09949"/>
    </source>
</evidence>
<feature type="domain" description="Phosphatidate phosphatase APP1 catalytic" evidence="1">
    <location>
        <begin position="160"/>
        <end position="315"/>
    </location>
</feature>
<dbReference type="RefSeq" id="WP_019596348.1">
    <property type="nucleotide sequence ID" value="NZ_FNQC01000001.1"/>
</dbReference>
<protein>
    <submittedName>
        <fullName evidence="2">Phosphatidate phosphatase APP1</fullName>
    </submittedName>
</protein>
<keyword evidence="3" id="KW-1185">Reference proteome</keyword>
<dbReference type="Pfam" id="PF09949">
    <property type="entry name" value="APP1_cat"/>
    <property type="match status" value="1"/>
</dbReference>
<comment type="caution">
    <text evidence="2">The sequence shown here is derived from an EMBL/GenBank/DDBJ whole genome shotgun (WGS) entry which is preliminary data.</text>
</comment>
<dbReference type="EMBL" id="FNQC01000001">
    <property type="protein sequence ID" value="SDY55424.1"/>
    <property type="molecule type" value="Genomic_DNA"/>
</dbReference>
<gene>
    <name evidence="2" type="ORF">SAMN05444412_101517</name>
</gene>
<organism evidence="2 3">
    <name type="scientific">Rhodonellum ikkaensis</name>
    <dbReference type="NCBI Taxonomy" id="336829"/>
    <lineage>
        <taxon>Bacteria</taxon>
        <taxon>Pseudomonadati</taxon>
        <taxon>Bacteroidota</taxon>
        <taxon>Cytophagia</taxon>
        <taxon>Cytophagales</taxon>
        <taxon>Cytophagaceae</taxon>
        <taxon>Rhodonellum</taxon>
    </lineage>
</organism>
<dbReference type="PANTHER" id="PTHR28208:SF3">
    <property type="entry name" value="PHOSPHATIDATE PHOSPHATASE APP1"/>
    <property type="match status" value="1"/>
</dbReference>
<sequence length="377" mass="43158">MSRTKRFILPRLYFLKLALAKAKLKIGIRLGLVRSLMIMPYKGFGNENEIHFVVRVIRDRGIGISQLEDSSWRNFKKMYKRFMTWQIPGARVKATFHGMEQVSETDEEGYAEFHLPITASFVPNGLWHEVQLSLLDQIIPKQGEVRAENRILMPSGNVEYGIISDIDDTIVPTGATRIWEMLKTTFFGNAHSRVPFPGVSAFYQALAKGNDGIESNPFFYISSSPWNLYDFLMEFLNVHDIPRGPLMLRDLGLSREQFIAGSHSEHKLLQVEKIFEIERHLQFILIGDSGQHDPEIYLQVIQDYPGRVKVVYIRDVDPGRHAALEKIKAEVRALGVDMMLVTDTTEAARDAISRDLIVDSDLFKIEKSKSLDEKKED</sequence>
<dbReference type="PANTHER" id="PTHR28208">
    <property type="entry name" value="PHOSPHATIDATE PHOSPHATASE APP1"/>
    <property type="match status" value="1"/>
</dbReference>
<proteinExistence type="predicted"/>
<reference evidence="2 3" key="1">
    <citation type="submission" date="2016-10" db="EMBL/GenBank/DDBJ databases">
        <authorList>
            <person name="Varghese N."/>
            <person name="Submissions S."/>
        </authorList>
    </citation>
    <scope>NUCLEOTIDE SEQUENCE [LARGE SCALE GENOMIC DNA]</scope>
    <source>
        <strain evidence="2 3">DSM 17997</strain>
    </source>
</reference>
<evidence type="ECO:0000313" key="2">
    <source>
        <dbReference type="EMBL" id="SDY55424.1"/>
    </source>
</evidence>